<organism evidence="2 3">
    <name type="scientific">Pseudomonas caspiana</name>
    <dbReference type="NCBI Taxonomy" id="1451454"/>
    <lineage>
        <taxon>Bacteria</taxon>
        <taxon>Pseudomonadati</taxon>
        <taxon>Pseudomonadota</taxon>
        <taxon>Gammaproteobacteria</taxon>
        <taxon>Pseudomonadales</taxon>
        <taxon>Pseudomonadaceae</taxon>
        <taxon>Pseudomonas</taxon>
    </lineage>
</organism>
<dbReference type="AlphaFoldDB" id="A0A1Y3P386"/>
<keyword evidence="1" id="KW-1133">Transmembrane helix</keyword>
<dbReference type="Proteomes" id="UP000195440">
    <property type="component" value="Unassembled WGS sequence"/>
</dbReference>
<keyword evidence="1" id="KW-0472">Membrane</keyword>
<comment type="caution">
    <text evidence="2">The sequence shown here is derived from an EMBL/GenBank/DDBJ whole genome shotgun (WGS) entry which is preliminary data.</text>
</comment>
<keyword evidence="3" id="KW-1185">Reference proteome</keyword>
<evidence type="ECO:0000313" key="2">
    <source>
        <dbReference type="EMBL" id="OUM74280.1"/>
    </source>
</evidence>
<name>A0A1Y3P386_9PSED</name>
<evidence type="ECO:0000313" key="3">
    <source>
        <dbReference type="Proteomes" id="UP000195440"/>
    </source>
</evidence>
<protein>
    <submittedName>
        <fullName evidence="2">Uncharacterized protein</fullName>
    </submittedName>
</protein>
<gene>
    <name evidence="2" type="ORF">AUC60_08565</name>
</gene>
<accession>A0A1Y3P386</accession>
<feature type="transmembrane region" description="Helical" evidence="1">
    <location>
        <begin position="7"/>
        <end position="31"/>
    </location>
</feature>
<dbReference type="EMBL" id="LOHF01000005">
    <property type="protein sequence ID" value="OUM74280.1"/>
    <property type="molecule type" value="Genomic_DNA"/>
</dbReference>
<sequence>MKQAQRGFNLVSLLVGVSLSMISILALLSLYKNLIGVSVQSIQDSRQDGQIAAAVLTAQRELLNAGFRVDANPVQIILLNDANLSNGTLTGTPRAFNAATSTAPATGNAMVWTYKPTATGSAICSGLLMKKDSGKETGSLLRLQGGTNCSLVSQWGTTTWTSTALIETNQPAAFFSVLYAPCWPFGKTADAAVNRLQVMMTASTSTIDINSSEPQPAYVKSKSTTCLPNLEKPSAS</sequence>
<evidence type="ECO:0000256" key="1">
    <source>
        <dbReference type="SAM" id="Phobius"/>
    </source>
</evidence>
<dbReference type="RefSeq" id="WP_087265805.1">
    <property type="nucleotide sequence ID" value="NZ_JBJGBV010000016.1"/>
</dbReference>
<proteinExistence type="predicted"/>
<dbReference type="OrthoDB" id="6692539at2"/>
<keyword evidence="1" id="KW-0812">Transmembrane</keyword>
<reference evidence="2 3" key="1">
    <citation type="journal article" date="2017" name="Syst. Appl. Microbiol.">
        <title>Pseudomonas caspiana sp. nov., a citrus pathogen in the Pseudomonas syringae phylogenetic group.</title>
        <authorList>
            <person name="Busquets A."/>
            <person name="Gomila M."/>
            <person name="Beiki F."/>
            <person name="Mulet M."/>
            <person name="Rahimian H."/>
            <person name="Garcia-Valdes E."/>
            <person name="Lalucat J."/>
        </authorList>
    </citation>
    <scope>NUCLEOTIDE SEQUENCE [LARGE SCALE GENOMIC DNA]</scope>
    <source>
        <strain evidence="2 3">FBF102</strain>
    </source>
</reference>